<accession>A0ABP6LQZ4</accession>
<evidence type="ECO:0000313" key="4">
    <source>
        <dbReference type="Proteomes" id="UP001500236"/>
    </source>
</evidence>
<proteinExistence type="predicted"/>
<dbReference type="Pfam" id="PF12028">
    <property type="entry name" value="DUF3515"/>
    <property type="match status" value="1"/>
</dbReference>
<keyword evidence="4" id="KW-1185">Reference proteome</keyword>
<dbReference type="InterPro" id="IPR021903">
    <property type="entry name" value="DUF3515"/>
</dbReference>
<comment type="caution">
    <text evidence="3">The sequence shown here is derived from an EMBL/GenBank/DDBJ whole genome shotgun (WGS) entry which is preliminary data.</text>
</comment>
<evidence type="ECO:0000313" key="3">
    <source>
        <dbReference type="EMBL" id="GAA3055749.1"/>
    </source>
</evidence>
<feature type="region of interest" description="Disordered" evidence="1">
    <location>
        <begin position="138"/>
        <end position="171"/>
    </location>
</feature>
<dbReference type="Proteomes" id="UP001500236">
    <property type="component" value="Unassembled WGS sequence"/>
</dbReference>
<protein>
    <submittedName>
        <fullName evidence="3">DUF3515 domain-containing protein</fullName>
    </submittedName>
</protein>
<gene>
    <name evidence="3" type="ORF">GCM10010529_07110</name>
</gene>
<feature type="compositionally biased region" description="Acidic residues" evidence="1">
    <location>
        <begin position="146"/>
        <end position="162"/>
    </location>
</feature>
<feature type="signal peptide" evidence="2">
    <location>
        <begin position="1"/>
        <end position="18"/>
    </location>
</feature>
<sequence length="171" mass="17946">MLLAPAALVLSSCAPGGAATVEPAPYASDPVCAEVMLALPETIDGHHQRETNSQGTSVWGDPSRVVARCGVEPPGPSPEHCVTADGVDWLAVEEEGSDWRLVSYGREPAVEVLLDVDEIPSSTVMLALAGAVERVEQTRGCTSTEQEIEGTEDSDAVTEDSADSDHAESHH</sequence>
<organism evidence="3 4">
    <name type="scientific">Nesterenkonia aethiopica</name>
    <dbReference type="NCBI Taxonomy" id="269144"/>
    <lineage>
        <taxon>Bacteria</taxon>
        <taxon>Bacillati</taxon>
        <taxon>Actinomycetota</taxon>
        <taxon>Actinomycetes</taxon>
        <taxon>Micrococcales</taxon>
        <taxon>Micrococcaceae</taxon>
        <taxon>Nesterenkonia</taxon>
    </lineage>
</organism>
<dbReference type="EMBL" id="BAAAVT010000004">
    <property type="protein sequence ID" value="GAA3055749.1"/>
    <property type="molecule type" value="Genomic_DNA"/>
</dbReference>
<keyword evidence="2" id="KW-0732">Signal</keyword>
<feature type="chain" id="PRO_5045989110" evidence="2">
    <location>
        <begin position="19"/>
        <end position="171"/>
    </location>
</feature>
<dbReference type="RefSeq" id="WP_344685402.1">
    <property type="nucleotide sequence ID" value="NZ_BAAAVT010000004.1"/>
</dbReference>
<evidence type="ECO:0000256" key="1">
    <source>
        <dbReference type="SAM" id="MobiDB-lite"/>
    </source>
</evidence>
<name>A0ABP6LQZ4_9MICC</name>
<evidence type="ECO:0000256" key="2">
    <source>
        <dbReference type="SAM" id="SignalP"/>
    </source>
</evidence>
<reference evidence="4" key="1">
    <citation type="journal article" date="2019" name="Int. J. Syst. Evol. Microbiol.">
        <title>The Global Catalogue of Microorganisms (GCM) 10K type strain sequencing project: providing services to taxonomists for standard genome sequencing and annotation.</title>
        <authorList>
            <consortium name="The Broad Institute Genomics Platform"/>
            <consortium name="The Broad Institute Genome Sequencing Center for Infectious Disease"/>
            <person name="Wu L."/>
            <person name="Ma J."/>
        </authorList>
    </citation>
    <scope>NUCLEOTIDE SEQUENCE [LARGE SCALE GENOMIC DNA]</scope>
    <source>
        <strain evidence="4">JCM 14309</strain>
    </source>
</reference>